<dbReference type="Proteomes" id="UP000284684">
    <property type="component" value="Unassembled WGS sequence"/>
</dbReference>
<evidence type="ECO:0000313" key="5">
    <source>
        <dbReference type="Proteomes" id="UP000284684"/>
    </source>
</evidence>
<name>A0A423H1B3_9PSED</name>
<dbReference type="RefSeq" id="WP_123580739.1">
    <property type="nucleotide sequence ID" value="NZ_MOBI01000002.1"/>
</dbReference>
<dbReference type="Pfam" id="PF06414">
    <property type="entry name" value="Zeta_toxin"/>
    <property type="match status" value="1"/>
</dbReference>
<dbReference type="EMBL" id="MOBI01000002">
    <property type="protein sequence ID" value="RON05537.1"/>
    <property type="molecule type" value="Genomic_DNA"/>
</dbReference>
<comment type="caution">
    <text evidence="4">The sequence shown here is derived from an EMBL/GenBank/DDBJ whole genome shotgun (WGS) entry which is preliminary data.</text>
</comment>
<dbReference type="AlphaFoldDB" id="A0A423H1B3"/>
<keyword evidence="1" id="KW-0547">Nucleotide-binding</keyword>
<evidence type="ECO:0000256" key="2">
    <source>
        <dbReference type="ARBA" id="ARBA00022840"/>
    </source>
</evidence>
<gene>
    <name evidence="4" type="ORF">BK658_02025</name>
</gene>
<protein>
    <recommendedName>
        <fullName evidence="3">Zeta toxin domain-containing protein</fullName>
    </recommendedName>
</protein>
<feature type="domain" description="Zeta toxin" evidence="3">
    <location>
        <begin position="25"/>
        <end position="203"/>
    </location>
</feature>
<dbReference type="InterPro" id="IPR027417">
    <property type="entry name" value="P-loop_NTPase"/>
</dbReference>
<evidence type="ECO:0000259" key="3">
    <source>
        <dbReference type="Pfam" id="PF06414"/>
    </source>
</evidence>
<evidence type="ECO:0000313" key="4">
    <source>
        <dbReference type="EMBL" id="RON05537.1"/>
    </source>
</evidence>
<dbReference type="GO" id="GO:0016301">
    <property type="term" value="F:kinase activity"/>
    <property type="evidence" value="ECO:0007669"/>
    <property type="project" value="InterPro"/>
</dbReference>
<sequence>MPNSNEYSYTEEQVNAAFSDISASLFKDKVISTSNPKMLIVAGIQGSGKTWLLEDSLLKTGNYSNYIRLYLPEYRKKHPQYSQMETHGVLHVYEHTEAFVRAVCAKIFNKAFAEKYSIIMESALDSADFAAFPPLAVSAGYQFEVHVVACKKEFTHLSTISRGLKSLKDKQLERFLKLSELEASLGNAEKVLNAFEEACVQKVGSRITLYERGFGELKNRKVVCRSQCDTLGQLAAQSVINHKGATVAVADNPVAIERAPGKTSRSCYTAYNHIVSAEVSLRRDRREMVWDCQLALLEVLRLNKQVPAFVNTDLVGYVFKHLHH</sequence>
<organism evidence="4 5">
    <name type="scientific">Pseudomonas brassicacearum</name>
    <dbReference type="NCBI Taxonomy" id="930166"/>
    <lineage>
        <taxon>Bacteria</taxon>
        <taxon>Pseudomonadati</taxon>
        <taxon>Pseudomonadota</taxon>
        <taxon>Gammaproteobacteria</taxon>
        <taxon>Pseudomonadales</taxon>
        <taxon>Pseudomonadaceae</taxon>
        <taxon>Pseudomonas</taxon>
    </lineage>
</organism>
<keyword evidence="2" id="KW-0067">ATP-binding</keyword>
<dbReference type="SUPFAM" id="SSF52540">
    <property type="entry name" value="P-loop containing nucleoside triphosphate hydrolases"/>
    <property type="match status" value="1"/>
</dbReference>
<reference evidence="4 5" key="1">
    <citation type="submission" date="2016-10" db="EMBL/GenBank/DDBJ databases">
        <title>Comparative genome analysis of multiple Pseudomonas spp. focuses on biocontrol and plant growth promoting traits.</title>
        <authorList>
            <person name="Tao X.-Y."/>
            <person name="Taylor C.G."/>
        </authorList>
    </citation>
    <scope>NUCLEOTIDE SEQUENCE [LARGE SCALE GENOMIC DNA]</scope>
    <source>
        <strain evidence="4 5">37D10</strain>
    </source>
</reference>
<proteinExistence type="predicted"/>
<accession>A0A423H1B3</accession>
<dbReference type="GO" id="GO:0005524">
    <property type="term" value="F:ATP binding"/>
    <property type="evidence" value="ECO:0007669"/>
    <property type="project" value="UniProtKB-KW"/>
</dbReference>
<evidence type="ECO:0000256" key="1">
    <source>
        <dbReference type="ARBA" id="ARBA00022741"/>
    </source>
</evidence>
<dbReference type="InterPro" id="IPR010488">
    <property type="entry name" value="Zeta_toxin_domain"/>
</dbReference>
<dbReference type="Gene3D" id="3.40.50.300">
    <property type="entry name" value="P-loop containing nucleotide triphosphate hydrolases"/>
    <property type="match status" value="1"/>
</dbReference>